<organism evidence="13 14">
    <name type="scientific">Coniochaeta hoffmannii</name>
    <dbReference type="NCBI Taxonomy" id="91930"/>
    <lineage>
        <taxon>Eukaryota</taxon>
        <taxon>Fungi</taxon>
        <taxon>Dikarya</taxon>
        <taxon>Ascomycota</taxon>
        <taxon>Pezizomycotina</taxon>
        <taxon>Sordariomycetes</taxon>
        <taxon>Sordariomycetidae</taxon>
        <taxon>Coniochaetales</taxon>
        <taxon>Coniochaetaceae</taxon>
        <taxon>Coniochaeta</taxon>
    </lineage>
</organism>
<feature type="region of interest" description="Disordered" evidence="10">
    <location>
        <begin position="93"/>
        <end position="601"/>
    </location>
</feature>
<evidence type="ECO:0000256" key="9">
    <source>
        <dbReference type="SAM" id="Coils"/>
    </source>
</evidence>
<dbReference type="GO" id="GO:0005634">
    <property type="term" value="C:nucleus"/>
    <property type="evidence" value="ECO:0007669"/>
    <property type="project" value="InterPro"/>
</dbReference>
<feature type="region of interest" description="Disordered" evidence="10">
    <location>
        <begin position="626"/>
        <end position="651"/>
    </location>
</feature>
<feature type="domain" description="Shugoshin C-terminal" evidence="11">
    <location>
        <begin position="382"/>
        <end position="405"/>
    </location>
</feature>
<reference evidence="13" key="1">
    <citation type="submission" date="2022-07" db="EMBL/GenBank/DDBJ databases">
        <title>Fungi with potential for degradation of polypropylene.</title>
        <authorList>
            <person name="Gostincar C."/>
        </authorList>
    </citation>
    <scope>NUCLEOTIDE SEQUENCE</scope>
    <source>
        <strain evidence="13">EXF-13287</strain>
    </source>
</reference>
<evidence type="ECO:0000259" key="12">
    <source>
        <dbReference type="Pfam" id="PF07558"/>
    </source>
</evidence>
<keyword evidence="6 9" id="KW-0175">Coiled coil</keyword>
<dbReference type="AlphaFoldDB" id="A0AA38W3V2"/>
<comment type="subcellular location">
    <subcellularLocation>
        <location evidence="1">Chromosome</location>
        <location evidence="1">Centromere</location>
    </subcellularLocation>
</comment>
<evidence type="ECO:0000313" key="13">
    <source>
        <dbReference type="EMBL" id="KAJ9165005.1"/>
    </source>
</evidence>
<feature type="domain" description="Shugoshin N-terminal coiled-coil" evidence="12">
    <location>
        <begin position="17"/>
        <end position="61"/>
    </location>
</feature>
<name>A0AA38W3V2_9PEZI</name>
<dbReference type="Proteomes" id="UP001174691">
    <property type="component" value="Unassembled WGS sequence"/>
</dbReference>
<evidence type="ECO:0000313" key="14">
    <source>
        <dbReference type="Proteomes" id="UP001174691"/>
    </source>
</evidence>
<evidence type="ECO:0000256" key="8">
    <source>
        <dbReference type="ARBA" id="ARBA00023328"/>
    </source>
</evidence>
<keyword evidence="4" id="KW-0132">Cell division</keyword>
<feature type="compositionally biased region" description="Basic and acidic residues" evidence="10">
    <location>
        <begin position="286"/>
        <end position="303"/>
    </location>
</feature>
<evidence type="ECO:0000256" key="4">
    <source>
        <dbReference type="ARBA" id="ARBA00022618"/>
    </source>
</evidence>
<evidence type="ECO:0000256" key="10">
    <source>
        <dbReference type="SAM" id="MobiDB-lite"/>
    </source>
</evidence>
<evidence type="ECO:0000256" key="5">
    <source>
        <dbReference type="ARBA" id="ARBA00022829"/>
    </source>
</evidence>
<feature type="compositionally biased region" description="Basic and acidic residues" evidence="10">
    <location>
        <begin position="398"/>
        <end position="411"/>
    </location>
</feature>
<feature type="compositionally biased region" description="Pro residues" evidence="10">
    <location>
        <begin position="361"/>
        <end position="377"/>
    </location>
</feature>
<evidence type="ECO:0008006" key="15">
    <source>
        <dbReference type="Google" id="ProtNLM"/>
    </source>
</evidence>
<feature type="compositionally biased region" description="Pro residues" evidence="10">
    <location>
        <begin position="327"/>
        <end position="336"/>
    </location>
</feature>
<dbReference type="Pfam" id="PF07558">
    <property type="entry name" value="Shugoshin_N"/>
    <property type="match status" value="1"/>
</dbReference>
<dbReference type="InterPro" id="IPR011516">
    <property type="entry name" value="Shugoshin_N"/>
</dbReference>
<evidence type="ECO:0000259" key="11">
    <source>
        <dbReference type="Pfam" id="PF07557"/>
    </source>
</evidence>
<dbReference type="InterPro" id="IPR011515">
    <property type="entry name" value="Shugoshin_C"/>
</dbReference>
<dbReference type="GO" id="GO:0051301">
    <property type="term" value="P:cell division"/>
    <property type="evidence" value="ECO:0007669"/>
    <property type="project" value="UniProtKB-KW"/>
</dbReference>
<feature type="coiled-coil region" evidence="9">
    <location>
        <begin position="14"/>
        <end position="59"/>
    </location>
</feature>
<evidence type="ECO:0000256" key="1">
    <source>
        <dbReference type="ARBA" id="ARBA00004584"/>
    </source>
</evidence>
<feature type="compositionally biased region" description="Polar residues" evidence="10">
    <location>
        <begin position="479"/>
        <end position="489"/>
    </location>
</feature>
<keyword evidence="14" id="KW-1185">Reference proteome</keyword>
<dbReference type="GO" id="GO:0045132">
    <property type="term" value="P:meiotic chromosome segregation"/>
    <property type="evidence" value="ECO:0007669"/>
    <property type="project" value="InterPro"/>
</dbReference>
<evidence type="ECO:0000256" key="7">
    <source>
        <dbReference type="ARBA" id="ARBA00023306"/>
    </source>
</evidence>
<dbReference type="Pfam" id="PF07557">
    <property type="entry name" value="Shugoshin_C"/>
    <property type="match status" value="1"/>
</dbReference>
<sequence>MARLNEPAMSTDSLETLRRKFIRQNREIARINSNQSQRIRELENDCARILSENLELRSRILHLENEIETEHKPFPREPRATLNSDEIRALRGDDEEEATTDSPDLGSPPVSRFVDVDPVKVDSPSPGSIHAMLDKDIRPEPVIPEGSTSALKQDLSRMPRSSGATRDQTGSAPIVSDKTAASMASAPPPQPLRAGAKRKFGGEENIGFRILKQADKPSEKSSATDKPRLVQDLQKRRSTKDLSAGKRDVKDRGNSLDTPVLNPRKALAAKSANDSPRKVTQPMGTDDSKPGKKASDTGGDKARQTPNYAGDKPISRPQAKKSLPAVQIPPPEPVCPAPIAVATISEPETPIPKPDLMTPNTPEPRLAPPTRDTPPPGLGEASRPSRRARPAISYAEPNLRDKMRRPTKELFDAVAGEGKFKARNSIAAPGTAQKPSEESGSIACAGSSSKGKENARPQEGMSAVEMAVVKEASRRESALSPTPGAQSKNVPHLLDDNKELPSTINAQRRKPGSSMGLSSMDGLVASSTMTGTINFADKPREPSPAGDTANVYDFDSSSPAPAQKTEEPKSVATRSQPRKARASSSFQDNGRGNLTSDTSAGAIYVGRGKRASMAAAMTKLSMLELEDTEESSLEGEAVGKDRASRRKSMML</sequence>
<dbReference type="GO" id="GO:0000779">
    <property type="term" value="C:condensed chromosome, centromeric region"/>
    <property type="evidence" value="ECO:0007669"/>
    <property type="project" value="UniProtKB-ARBA"/>
</dbReference>
<keyword evidence="3" id="KW-0158">Chromosome</keyword>
<gene>
    <name evidence="13" type="ORF">NKR19_g758</name>
</gene>
<accession>A0AA38W3V2</accession>
<comment type="similarity">
    <text evidence="2">Belongs to the shugoshin family.</text>
</comment>
<feature type="compositionally biased region" description="Polar residues" evidence="10">
    <location>
        <begin position="162"/>
        <end position="171"/>
    </location>
</feature>
<evidence type="ECO:0000256" key="6">
    <source>
        <dbReference type="ARBA" id="ARBA00023054"/>
    </source>
</evidence>
<keyword evidence="5" id="KW-0159">Chromosome partition</keyword>
<feature type="compositionally biased region" description="Basic and acidic residues" evidence="10">
    <location>
        <begin position="212"/>
        <end position="254"/>
    </location>
</feature>
<proteinExistence type="inferred from homology"/>
<feature type="compositionally biased region" description="Polar residues" evidence="10">
    <location>
        <begin position="582"/>
        <end position="599"/>
    </location>
</feature>
<comment type="caution">
    <text evidence="13">The sequence shown here is derived from an EMBL/GenBank/DDBJ whole genome shotgun (WGS) entry which is preliminary data.</text>
</comment>
<evidence type="ECO:0000256" key="3">
    <source>
        <dbReference type="ARBA" id="ARBA00022454"/>
    </source>
</evidence>
<evidence type="ECO:0000256" key="2">
    <source>
        <dbReference type="ARBA" id="ARBA00010845"/>
    </source>
</evidence>
<keyword evidence="8" id="KW-0137">Centromere</keyword>
<feature type="compositionally biased region" description="Low complexity" evidence="10">
    <location>
        <begin position="512"/>
        <end position="523"/>
    </location>
</feature>
<protein>
    <recommendedName>
        <fullName evidence="15">Shugoshin</fullName>
    </recommendedName>
</protein>
<keyword evidence="7" id="KW-0131">Cell cycle</keyword>
<dbReference type="EMBL" id="JANBVN010000007">
    <property type="protein sequence ID" value="KAJ9165005.1"/>
    <property type="molecule type" value="Genomic_DNA"/>
</dbReference>